<dbReference type="AlphaFoldDB" id="A0A223HWE4"/>
<dbReference type="Proteomes" id="UP000214975">
    <property type="component" value="Chromosome"/>
</dbReference>
<dbReference type="RefSeq" id="WP_013298582.1">
    <property type="nucleotide sequence ID" value="NZ_CP016893.1"/>
</dbReference>
<evidence type="ECO:0000313" key="2">
    <source>
        <dbReference type="Proteomes" id="UP000214975"/>
    </source>
</evidence>
<proteinExistence type="predicted"/>
<dbReference type="GO" id="GO:0016301">
    <property type="term" value="F:kinase activity"/>
    <property type="evidence" value="ECO:0007669"/>
    <property type="project" value="UniProtKB-KW"/>
</dbReference>
<sequence>MEYIMKPNDIVKPESVQPSPGGGCSVYYCPLDWVDGGIGSGDCTFCGSWCAYRG</sequence>
<dbReference type="EMBL" id="CP016893">
    <property type="protein sequence ID" value="AST56800.1"/>
    <property type="molecule type" value="Genomic_DNA"/>
</dbReference>
<name>A0A223HWE4_THETR</name>
<organism evidence="1 2">
    <name type="scientific">Thermoanaerobacterium thermosaccharolyticum</name>
    <name type="common">Clostridium thermosaccharolyticum</name>
    <dbReference type="NCBI Taxonomy" id="1517"/>
    <lineage>
        <taxon>Bacteria</taxon>
        <taxon>Bacillati</taxon>
        <taxon>Bacillota</taxon>
        <taxon>Clostridia</taxon>
        <taxon>Thermoanaerobacterales</taxon>
        <taxon>Thermoanaerobacteraceae</taxon>
        <taxon>Thermoanaerobacterium</taxon>
    </lineage>
</organism>
<evidence type="ECO:0000313" key="1">
    <source>
        <dbReference type="EMBL" id="AST56800.1"/>
    </source>
</evidence>
<dbReference type="GeneID" id="93865640"/>
<gene>
    <name evidence="1" type="ORF">Thert_00631</name>
</gene>
<protein>
    <submittedName>
        <fullName evidence="1">Choline ethanolamine kinase</fullName>
    </submittedName>
</protein>
<reference evidence="1 2" key="1">
    <citation type="submission" date="2016-08" db="EMBL/GenBank/DDBJ databases">
        <title>A novel genetic cassette of butanologenic Thermoanaerobacterium thermosaccharolyticum that directly convert cellulose to butanol.</title>
        <authorList>
            <person name="Li T."/>
            <person name="He J."/>
        </authorList>
    </citation>
    <scope>NUCLEOTIDE SEQUENCE [LARGE SCALE GENOMIC DNA]</scope>
    <source>
        <strain evidence="1 2">TG57</strain>
    </source>
</reference>
<keyword evidence="1" id="KW-0418">Kinase</keyword>
<keyword evidence="1" id="KW-0808">Transferase</keyword>
<accession>A0A223HWE4</accession>